<proteinExistence type="predicted"/>
<dbReference type="CDD" id="cd00063">
    <property type="entry name" value="FN3"/>
    <property type="match status" value="3"/>
</dbReference>
<dbReference type="PROSITE" id="PS50853">
    <property type="entry name" value="FN3"/>
    <property type="match status" value="3"/>
</dbReference>
<sequence length="1511" mass="169295">MKEKSAGKSGTILLKQDLVGGHVVTLADNNVGDVTVDLTPNVTTELTYRIDDEKVYWTSKILDPVIAYMPPIAILDLRVEYVNTNDVKIKWTAPVADTNRPQMKVSMYTLVCSEAMITGNTSLADLLAMPKQVLSLKPKFNGEEEVFVIRNLIPGRRYFINVIATNLIAGKKLNSNLSNIVYFFTPYDTRLNTNVPSIIPMSPRLDKTFVYYTMPYREKPGYEMDENAYPLDGRDLATQDGIANHDGAPDGSPLDYQYVTMWANGTGDSPPSYYPEKYNYLTAGWGNPYNKGWYNFDNPWIIFDLDGTWDVTNIWIYVNSEEVSALGYKTSIDMRRMEFRISEDGTTWTTIAAIDVSYGVQGWTQLSVNTNLAKNAKFMHLSIGSYHLGAFAVYGYRTQPHVVQGLKHRRETTERTINKRLGVNGFLGENNIDLMAGLSSITRWYNPANWFIKSPDWQERADDLPSNWSENDLVMKFRSSLFWDPVQRFQAFKNAGVDHLLCINNTSGFTTTRTYIPTIEEAQEARPMDPWIADRENLLLSTNPNNYKSFARFFWNLAAKYGANANVDPQFIQIDPQEEQSVGLDLVKYIEVGNERDSVWAKKRFLNSEEAAAYHSAMYDGHKGIMGAGFGVKDADPTMQVLNAATVAPETAYLWRMMKWWDKNRGIGDYPLDIISYHHYSGWRDEPEAFASNMGWAVRPERLPESGDHSYMREVPYFRNTFMPNKEIWLTEIGYSEHYGSYLAPNYDSQVERSFYKACWLIRTVIINMYLGADVINVFWYSNHDGGRLADQSPTIPNKAAFLTCGYTDGDTTFDDWNRHLLVSGWYMTAFRAEIEGYYLKHRIKEGLINWTLENIIDFTDPTVHAYAMENGNGEKALLIWLSDAQDSPVPNGDVPRGYKSQVRIYVDNSETSVEVVVFEGADIRQDKKGVTTNMIVKSADGKRYIDLMVGECPIMVKTTNTGTEKMKPLDDIRIQSISSTAIKLTWTDYNTGSTHKTKVFMSTSADSGFTLINNSVIPNAEFTASNLNENTNYFFRIQVQDGDKQSDMTVTYGASTLKVLTTPTDFIDSAKSATTITLDWQYPVEKEGEIDRFVIFRGLSLNGAFTKLEDISKSVRSYTDDNLLPNTEYFYKIVSAKGVNQYSALSVAVITTTDSSGAGSPKITSGKSNFVGDVIYVKTSKPVRNVAGNESAFIIVQDGMIYSQPIQDVALYDTGAMTLAITLSGYLDKNKSISVTYDSGLGTILDKDSNDPMETATASITNNTDSDALLTKRVRLNFVHGGTAELAGETAHAGEYWNDIVIPLKTVPGTQEQFQGDLKTINGVASGWRFLLPASDWPVQLNEWTNDLYRAGHLHEGVASKFLSLFPVETRRSGAFMIDWLPKNAFNISGLDTTKEYNIWICAVPIEWEEGSSGSVKAETVNGAKTITWPVSKGAGNLRLGLLRGVNANGGAFTNLKPTAHEYDGSGFGSAQVAVNTLDNDINLILESMVPSYRIIITGIVVEELYPLVI</sequence>
<gene>
    <name evidence="2" type="ORF">E6A44_014200</name>
</gene>
<protein>
    <submittedName>
        <fullName evidence="2">Fibronectin type III domain-containing protein</fullName>
    </submittedName>
</protein>
<dbReference type="InterPro" id="IPR003961">
    <property type="entry name" value="FN3_dom"/>
</dbReference>
<feature type="domain" description="Fibronectin type-III" evidence="1">
    <location>
        <begin position="969"/>
        <end position="1060"/>
    </location>
</feature>
<dbReference type="SUPFAM" id="SSF49265">
    <property type="entry name" value="Fibronectin type III"/>
    <property type="match status" value="2"/>
</dbReference>
<keyword evidence="3" id="KW-1185">Reference proteome</keyword>
<dbReference type="SMART" id="SM00060">
    <property type="entry name" value="FN3"/>
    <property type="match status" value="3"/>
</dbReference>
<dbReference type="Gene3D" id="2.60.40.10">
    <property type="entry name" value="Immunoglobulins"/>
    <property type="match status" value="3"/>
</dbReference>
<reference evidence="2 3" key="1">
    <citation type="submission" date="2024-12" db="EMBL/GenBank/DDBJ databases">
        <authorList>
            <person name="Hu S."/>
        </authorList>
    </citation>
    <scope>NUCLEOTIDE SEQUENCE [LARGE SCALE GENOMIC DNA]</scope>
    <source>
        <strain evidence="2 3">THG-T11</strain>
    </source>
</reference>
<dbReference type="PANTHER" id="PTHR46957:SF3">
    <property type="entry name" value="CYTOKINE RECEPTOR"/>
    <property type="match status" value="1"/>
</dbReference>
<dbReference type="InterPro" id="IPR017853">
    <property type="entry name" value="GH"/>
</dbReference>
<feature type="domain" description="Fibronectin type-III" evidence="1">
    <location>
        <begin position="1063"/>
        <end position="1157"/>
    </location>
</feature>
<dbReference type="EMBL" id="SSHJ02000007">
    <property type="protein sequence ID" value="MFN0256737.1"/>
    <property type="molecule type" value="Genomic_DNA"/>
</dbReference>
<dbReference type="SUPFAM" id="SSF49785">
    <property type="entry name" value="Galactose-binding domain-like"/>
    <property type="match status" value="1"/>
</dbReference>
<evidence type="ECO:0000259" key="1">
    <source>
        <dbReference type="PROSITE" id="PS50853"/>
    </source>
</evidence>
<dbReference type="RefSeq" id="WP_138723823.1">
    <property type="nucleotide sequence ID" value="NZ_SSHJ02000007.1"/>
</dbReference>
<comment type="caution">
    <text evidence="2">The sequence shown here is derived from an EMBL/GenBank/DDBJ whole genome shotgun (WGS) entry which is preliminary data.</text>
</comment>
<dbReference type="InterPro" id="IPR036116">
    <property type="entry name" value="FN3_sf"/>
</dbReference>
<dbReference type="InterPro" id="IPR008979">
    <property type="entry name" value="Galactose-bd-like_sf"/>
</dbReference>
<dbReference type="InterPro" id="IPR050713">
    <property type="entry name" value="RTP_Phos/Ushers"/>
</dbReference>
<dbReference type="Proteomes" id="UP001517247">
    <property type="component" value="Unassembled WGS sequence"/>
</dbReference>
<dbReference type="InterPro" id="IPR013783">
    <property type="entry name" value="Ig-like_fold"/>
</dbReference>
<dbReference type="Gene3D" id="3.20.20.80">
    <property type="entry name" value="Glycosidases"/>
    <property type="match status" value="1"/>
</dbReference>
<dbReference type="PANTHER" id="PTHR46957">
    <property type="entry name" value="CYTOKINE RECEPTOR"/>
    <property type="match status" value="1"/>
</dbReference>
<name>A0ABW9JBU3_9SPHI</name>
<dbReference type="Gene3D" id="2.60.120.260">
    <property type="entry name" value="Galactose-binding domain-like"/>
    <property type="match status" value="1"/>
</dbReference>
<evidence type="ECO:0000313" key="3">
    <source>
        <dbReference type="Proteomes" id="UP001517247"/>
    </source>
</evidence>
<evidence type="ECO:0000313" key="2">
    <source>
        <dbReference type="EMBL" id="MFN0256737.1"/>
    </source>
</evidence>
<dbReference type="SUPFAM" id="SSF51445">
    <property type="entry name" value="(Trans)glycosidases"/>
    <property type="match status" value="1"/>
</dbReference>
<dbReference type="Pfam" id="PF00041">
    <property type="entry name" value="fn3"/>
    <property type="match status" value="1"/>
</dbReference>
<accession>A0ABW9JBU3</accession>
<organism evidence="2 3">
    <name type="scientific">Pedobacter ureilyticus</name>
    <dbReference type="NCBI Taxonomy" id="1393051"/>
    <lineage>
        <taxon>Bacteria</taxon>
        <taxon>Pseudomonadati</taxon>
        <taxon>Bacteroidota</taxon>
        <taxon>Sphingobacteriia</taxon>
        <taxon>Sphingobacteriales</taxon>
        <taxon>Sphingobacteriaceae</taxon>
        <taxon>Pedobacter</taxon>
    </lineage>
</organism>
<feature type="domain" description="Fibronectin type-III" evidence="1">
    <location>
        <begin position="73"/>
        <end position="188"/>
    </location>
</feature>